<evidence type="ECO:0000313" key="10">
    <source>
        <dbReference type="Proteomes" id="UP000005408"/>
    </source>
</evidence>
<dbReference type="InterPro" id="IPR001715">
    <property type="entry name" value="CH_dom"/>
</dbReference>
<dbReference type="InterPro" id="IPR019448">
    <property type="entry name" value="NT-C2"/>
</dbReference>
<feature type="compositionally biased region" description="Polar residues" evidence="5">
    <location>
        <begin position="642"/>
        <end position="653"/>
    </location>
</feature>
<feature type="region of interest" description="Disordered" evidence="5">
    <location>
        <begin position="864"/>
        <end position="930"/>
    </location>
</feature>
<feature type="compositionally biased region" description="Polar residues" evidence="5">
    <location>
        <begin position="807"/>
        <end position="816"/>
    </location>
</feature>
<dbReference type="Gene3D" id="1.10.418.10">
    <property type="entry name" value="Calponin-like domain"/>
    <property type="match status" value="1"/>
</dbReference>
<protein>
    <recommendedName>
        <fullName evidence="11">EH domain-binding protein 1</fullName>
    </recommendedName>
</protein>
<keyword evidence="2" id="KW-0597">Phosphoprotein</keyword>
<feature type="compositionally biased region" description="Low complexity" evidence="5">
    <location>
        <begin position="353"/>
        <end position="367"/>
    </location>
</feature>
<feature type="compositionally biased region" description="Polar residues" evidence="5">
    <location>
        <begin position="368"/>
        <end position="378"/>
    </location>
</feature>
<feature type="domain" description="C2 NT-type" evidence="7">
    <location>
        <begin position="7"/>
        <end position="157"/>
    </location>
</feature>
<evidence type="ECO:0000313" key="9">
    <source>
        <dbReference type="EnsemblMetazoa" id="G13449.2:cds"/>
    </source>
</evidence>
<dbReference type="Proteomes" id="UP000005408">
    <property type="component" value="Unassembled WGS sequence"/>
</dbReference>
<dbReference type="SMART" id="SM01203">
    <property type="entry name" value="DUF3585"/>
    <property type="match status" value="1"/>
</dbReference>
<feature type="compositionally biased region" description="Basic and acidic residues" evidence="5">
    <location>
        <begin position="719"/>
        <end position="752"/>
    </location>
</feature>
<feature type="compositionally biased region" description="Basic and acidic residues" evidence="5">
    <location>
        <begin position="316"/>
        <end position="326"/>
    </location>
</feature>
<evidence type="ECO:0000259" key="6">
    <source>
        <dbReference type="PROSITE" id="PS50021"/>
    </source>
</evidence>
<dbReference type="AlphaFoldDB" id="A0A8W8ID40"/>
<evidence type="ECO:0000259" key="7">
    <source>
        <dbReference type="PROSITE" id="PS51840"/>
    </source>
</evidence>
<evidence type="ECO:0000256" key="5">
    <source>
        <dbReference type="SAM" id="MobiDB-lite"/>
    </source>
</evidence>
<dbReference type="PROSITE" id="PS51840">
    <property type="entry name" value="C2_NT"/>
    <property type="match status" value="1"/>
</dbReference>
<evidence type="ECO:0008006" key="11">
    <source>
        <dbReference type="Google" id="ProtNLM"/>
    </source>
</evidence>
<dbReference type="SMART" id="SM00033">
    <property type="entry name" value="CH"/>
    <property type="match status" value="1"/>
</dbReference>
<dbReference type="FunFam" id="1.10.418.10:FF:000023">
    <property type="entry name" value="EH domain-binding protein 1 isoform X1"/>
    <property type="match status" value="1"/>
</dbReference>
<evidence type="ECO:0000256" key="4">
    <source>
        <dbReference type="ARBA" id="ARBA00023054"/>
    </source>
</evidence>
<name>A0A8W8ID40_MAGGI</name>
<keyword evidence="4" id="KW-0175">Coiled coil</keyword>
<feature type="region of interest" description="Disordered" evidence="5">
    <location>
        <begin position="543"/>
        <end position="816"/>
    </location>
</feature>
<dbReference type="InterPro" id="IPR036872">
    <property type="entry name" value="CH_dom_sf"/>
</dbReference>
<dbReference type="PANTHER" id="PTHR23167">
    <property type="entry name" value="CALPONIN HOMOLOGY DOMAIN-CONTAINING PROTEIN DDB_G0272472-RELATED"/>
    <property type="match status" value="1"/>
</dbReference>
<evidence type="ECO:0000259" key="8">
    <source>
        <dbReference type="PROSITE" id="PS51848"/>
    </source>
</evidence>
<organism evidence="9 10">
    <name type="scientific">Magallana gigas</name>
    <name type="common">Pacific oyster</name>
    <name type="synonym">Crassostrea gigas</name>
    <dbReference type="NCBI Taxonomy" id="29159"/>
    <lineage>
        <taxon>Eukaryota</taxon>
        <taxon>Metazoa</taxon>
        <taxon>Spiralia</taxon>
        <taxon>Lophotrochozoa</taxon>
        <taxon>Mollusca</taxon>
        <taxon>Bivalvia</taxon>
        <taxon>Autobranchia</taxon>
        <taxon>Pteriomorphia</taxon>
        <taxon>Ostreida</taxon>
        <taxon>Ostreoidea</taxon>
        <taxon>Ostreidae</taxon>
        <taxon>Magallana</taxon>
    </lineage>
</organism>
<feature type="compositionally biased region" description="Basic and acidic residues" evidence="5">
    <location>
        <begin position="870"/>
        <end position="880"/>
    </location>
</feature>
<dbReference type="InterPro" id="IPR050540">
    <property type="entry name" value="F-actin_Monoox_Mical"/>
</dbReference>
<feature type="compositionally biased region" description="Basic and acidic residues" evidence="5">
    <location>
        <begin position="762"/>
        <end position="791"/>
    </location>
</feature>
<keyword evidence="10" id="KW-1185">Reference proteome</keyword>
<reference evidence="9" key="1">
    <citation type="submission" date="2022-08" db="UniProtKB">
        <authorList>
            <consortium name="EnsemblMetazoa"/>
        </authorList>
    </citation>
    <scope>IDENTIFICATION</scope>
    <source>
        <strain evidence="9">05x7-T-G4-1.051#20</strain>
    </source>
</reference>
<feature type="domain" description="Calponin-homology (CH)" evidence="6">
    <location>
        <begin position="401"/>
        <end position="506"/>
    </location>
</feature>
<feature type="compositionally biased region" description="Basic and acidic residues" evidence="5">
    <location>
        <begin position="543"/>
        <end position="569"/>
    </location>
</feature>
<dbReference type="InterPro" id="IPR022735">
    <property type="entry name" value="bMERB_dom"/>
</dbReference>
<evidence type="ECO:0000256" key="1">
    <source>
        <dbReference type="ARBA" id="ARBA00004177"/>
    </source>
</evidence>
<feature type="compositionally biased region" description="Low complexity" evidence="5">
    <location>
        <begin position="654"/>
        <end position="708"/>
    </location>
</feature>
<feature type="compositionally biased region" description="Basic and acidic residues" evidence="5">
    <location>
        <begin position="290"/>
        <end position="299"/>
    </location>
</feature>
<feature type="compositionally biased region" description="Polar residues" evidence="5">
    <location>
        <begin position="886"/>
        <end position="895"/>
    </location>
</feature>
<dbReference type="PANTHER" id="PTHR23167:SF46">
    <property type="entry name" value="EPS15 HOMOLOGY DOMAIN CONTAINING PROTEIN-BINDING PROTEIN 1, ISOFORM F"/>
    <property type="match status" value="1"/>
</dbReference>
<feature type="domain" description="BMERB" evidence="8">
    <location>
        <begin position="920"/>
        <end position="1073"/>
    </location>
</feature>
<dbReference type="SUPFAM" id="SSF47576">
    <property type="entry name" value="Calponin-homology domain, CH-domain"/>
    <property type="match status" value="1"/>
</dbReference>
<feature type="compositionally biased region" description="Basic and acidic residues" evidence="5">
    <location>
        <begin position="584"/>
        <end position="605"/>
    </location>
</feature>
<feature type="compositionally biased region" description="Polar residues" evidence="5">
    <location>
        <begin position="570"/>
        <end position="583"/>
    </location>
</feature>
<dbReference type="Pfam" id="PF00307">
    <property type="entry name" value="CH"/>
    <property type="match status" value="1"/>
</dbReference>
<feature type="compositionally biased region" description="Basic and acidic residues" evidence="5">
    <location>
        <begin position="916"/>
        <end position="929"/>
    </location>
</feature>
<comment type="subcellular location">
    <subcellularLocation>
        <location evidence="1">Endosome</location>
    </subcellularLocation>
</comment>
<sequence length="1102" mass="124269">MSVWKRLQRVGKDASKFQFTASYQELEVECTKKWQPNKLCIVWTRRSRRRSTKLHTWEPTIQNPYKGMVTWTVPENIEIQVTLFRDGQHVEYEDKEWIFQIEDQSMAGRRKILATAPINIKEFASSLPTQHTMKLTLRPTTKKIVSASMQFTLSCLFLREGKATDEDMQSVASLMSIGKTDIGVMEDVEEVDEESSKDFSSRLSEITSEFAKLESHHDGNPFGNPFEDDLDLECDFCDPVIEQKPVSLNPFEESEEEEEATNPFTENSASNDSTNALTASQSVNPFDSLDCVKPEKKSDILPVKKRRAPPPPSGRSKSDMSNKERPLYTGTPPSSPEEQRKRAERAITPPPESLDTSASSSLTASPSIQLSPQHNSSDLEGDRKVLEPLDMNQLDSPSRAPDSTKSLLDWCKEVTKGYKGVKVTNLTTSWRNGMAFCAVVHHFKPDLIDFKSLAPHDIKGNNRIAFDAAATCGIPRLIEPSDMVLLAVPDKLSVMTYLHQLRAYFTGQTLEVQQIGTNARESMYTIGDMDANTQSEISREMYGKNLVRESNKKHSKESSPVKQDSRENSPQKSQTKENSPTKLQSKDNIDVAKSEFQRSKSKESSPPKPLDFSQNAKVSSVIDESVKSASSAPADSDDDVWQPQSGSKASSPLSGPGSDRGSSVGSVDSSVSPRALSPSSGGSEQSSRASTPSSPPSSTTSPKRGSSGAKKINISDIDTIFKPKQEEQRKSRQEELKERAKFLLDQARKEAGIGETQSSPAKEAEKDVSVETEDKQKRLKERARQLIEEARAGIGQPEVSLPKRPSQDLTTENDSCKSTLRMRRIVRTPGLFIIKSESLSLNNGETNKTERTLKKFSLKQPMLTSSLTETAKEESAREVSPENEMVHSTSDFSLTESSEGSRDEDDSSSSPDSLDIDNHVERKKDEHLQDTNQYVHNEMEALEREQTQIDRQAGELEAKLRKIMGKSKYKRLEEKLMQDWFLLVNKRNALIRRQMQLNILEKEDNLEKRFELLNRELRAMMSIEDWQKTDAQKHREKLLLEELVDIVNKRDEMVQHLDSQERAIEDDEHLDRRITQVKWPPTECVWFPRLQLSVPVEDTTLL</sequence>
<evidence type="ECO:0000256" key="2">
    <source>
        <dbReference type="ARBA" id="ARBA00022553"/>
    </source>
</evidence>
<proteinExistence type="predicted"/>
<dbReference type="Pfam" id="PF10358">
    <property type="entry name" value="NT-C2"/>
    <property type="match status" value="1"/>
</dbReference>
<dbReference type="GO" id="GO:0005768">
    <property type="term" value="C:endosome"/>
    <property type="evidence" value="ECO:0007669"/>
    <property type="project" value="UniProtKB-SubCell"/>
</dbReference>
<dbReference type="EnsemblMetazoa" id="G13449.2">
    <property type="protein sequence ID" value="G13449.2:cds"/>
    <property type="gene ID" value="G13449"/>
</dbReference>
<keyword evidence="3" id="KW-0967">Endosome</keyword>
<dbReference type="PROSITE" id="PS51848">
    <property type="entry name" value="BMERB"/>
    <property type="match status" value="1"/>
</dbReference>
<dbReference type="PROSITE" id="PS50021">
    <property type="entry name" value="CH"/>
    <property type="match status" value="1"/>
</dbReference>
<dbReference type="Pfam" id="PF12130">
    <property type="entry name" value="bMERB_dom"/>
    <property type="match status" value="1"/>
</dbReference>
<feature type="compositionally biased region" description="Polar residues" evidence="5">
    <location>
        <begin position="262"/>
        <end position="285"/>
    </location>
</feature>
<accession>A0A8W8ID40</accession>
<evidence type="ECO:0000256" key="3">
    <source>
        <dbReference type="ARBA" id="ARBA00022753"/>
    </source>
</evidence>
<feature type="region of interest" description="Disordered" evidence="5">
    <location>
        <begin position="245"/>
        <end position="380"/>
    </location>
</feature>